<protein>
    <recommendedName>
        <fullName evidence="4">Lipoprotein</fullName>
    </recommendedName>
</protein>
<gene>
    <name evidence="2" type="ORF">GCM10022386_16090</name>
</gene>
<dbReference type="EMBL" id="BAABCR010000015">
    <property type="protein sequence ID" value="GAA4032631.1"/>
    <property type="molecule type" value="Genomic_DNA"/>
</dbReference>
<evidence type="ECO:0000313" key="2">
    <source>
        <dbReference type="EMBL" id="GAA4032631.1"/>
    </source>
</evidence>
<feature type="transmembrane region" description="Helical" evidence="1">
    <location>
        <begin position="20"/>
        <end position="40"/>
    </location>
</feature>
<dbReference type="Proteomes" id="UP001500968">
    <property type="component" value="Unassembled WGS sequence"/>
</dbReference>
<organism evidence="2 3">
    <name type="scientific">Flavobacterium cheonhonense</name>
    <dbReference type="NCBI Taxonomy" id="706185"/>
    <lineage>
        <taxon>Bacteria</taxon>
        <taxon>Pseudomonadati</taxon>
        <taxon>Bacteroidota</taxon>
        <taxon>Flavobacteriia</taxon>
        <taxon>Flavobacteriales</taxon>
        <taxon>Flavobacteriaceae</taxon>
        <taxon>Flavobacterium</taxon>
    </lineage>
</organism>
<accession>A0ABP7TXP5</accession>
<keyword evidence="1" id="KW-1133">Transmembrane helix</keyword>
<keyword evidence="3" id="KW-1185">Reference proteome</keyword>
<evidence type="ECO:0008006" key="4">
    <source>
        <dbReference type="Google" id="ProtNLM"/>
    </source>
</evidence>
<proteinExistence type="predicted"/>
<keyword evidence="1" id="KW-0472">Membrane</keyword>
<reference evidence="3" key="1">
    <citation type="journal article" date="2019" name="Int. J. Syst. Evol. Microbiol.">
        <title>The Global Catalogue of Microorganisms (GCM) 10K type strain sequencing project: providing services to taxonomists for standard genome sequencing and annotation.</title>
        <authorList>
            <consortium name="The Broad Institute Genomics Platform"/>
            <consortium name="The Broad Institute Genome Sequencing Center for Infectious Disease"/>
            <person name="Wu L."/>
            <person name="Ma J."/>
        </authorList>
    </citation>
    <scope>NUCLEOTIDE SEQUENCE [LARGE SCALE GENOMIC DNA]</scope>
    <source>
        <strain evidence="3">JCM 17064</strain>
    </source>
</reference>
<sequence>MGILKLKRINQILYKMKKKIKLFTTTLVIISFVFVAIATGDSKNTSDDLNSSSNNSAEWHNCEKCGKKYQGDGFTVSSDGVGGPLSIDKGAIFTSCEDCAQKTLDRMNEARARKGY</sequence>
<name>A0ABP7TXP5_9FLAO</name>
<evidence type="ECO:0000256" key="1">
    <source>
        <dbReference type="SAM" id="Phobius"/>
    </source>
</evidence>
<comment type="caution">
    <text evidence="2">The sequence shown here is derived from an EMBL/GenBank/DDBJ whole genome shotgun (WGS) entry which is preliminary data.</text>
</comment>
<keyword evidence="1" id="KW-0812">Transmembrane</keyword>
<evidence type="ECO:0000313" key="3">
    <source>
        <dbReference type="Proteomes" id="UP001500968"/>
    </source>
</evidence>